<dbReference type="SUPFAM" id="SSF50156">
    <property type="entry name" value="PDZ domain-like"/>
    <property type="match status" value="1"/>
</dbReference>
<feature type="transmembrane region" description="Helical" evidence="11">
    <location>
        <begin position="99"/>
        <end position="126"/>
    </location>
</feature>
<evidence type="ECO:0000256" key="11">
    <source>
        <dbReference type="SAM" id="Phobius"/>
    </source>
</evidence>
<keyword evidence="10 11" id="KW-0472">Membrane</keyword>
<proteinExistence type="inferred from homology"/>
<evidence type="ECO:0000256" key="6">
    <source>
        <dbReference type="ARBA" id="ARBA00022801"/>
    </source>
</evidence>
<keyword evidence="7" id="KW-0862">Zinc</keyword>
<evidence type="ECO:0000256" key="5">
    <source>
        <dbReference type="ARBA" id="ARBA00022692"/>
    </source>
</evidence>
<sequence>MLLTAITFLLILSILVFVHEFGHYISARIIGVKVEEFGFGLPPRIFGKKIKGTIYSINWLPIGGFVKLAGEDEEDETHTKDEMKHKSHYFWARSKKERAAILLSGVFMNFFLAVLITSVLLVRGVVEPTKIVRVEKVSVGSPAEAVGIREKDIVKSVTVMERLGKREQVIENPDILISTVKAHAGEMILVTLLRDGKQLGMTVIPRKDPPAGEGALGIAISNLEKKVYPWYQAPFRAVVINGQRMWQMLSSLGNLLFRLVTGQDIQSGEVAGPVGIAQVTGQAVKYGIDAVLEFASILSLNLALLNILPFPALDGGRLAFVVFEKLGKKARPQIERTIHQIGMMLLLGLLVFITVNDVLRLVRG</sequence>
<reference evidence="13 14" key="1">
    <citation type="journal article" date="2015" name="Nature">
        <title>rRNA introns, odd ribosomes, and small enigmatic genomes across a large radiation of phyla.</title>
        <authorList>
            <person name="Brown C.T."/>
            <person name="Hug L.A."/>
            <person name="Thomas B.C."/>
            <person name="Sharon I."/>
            <person name="Castelle C.J."/>
            <person name="Singh A."/>
            <person name="Wilkins M.J."/>
            <person name="Williams K.H."/>
            <person name="Banfield J.F."/>
        </authorList>
    </citation>
    <scope>NUCLEOTIDE SEQUENCE [LARGE SCALE GENOMIC DNA]</scope>
</reference>
<dbReference type="InterPro" id="IPR036034">
    <property type="entry name" value="PDZ_sf"/>
</dbReference>
<dbReference type="GO" id="GO:0004222">
    <property type="term" value="F:metalloendopeptidase activity"/>
    <property type="evidence" value="ECO:0007669"/>
    <property type="project" value="InterPro"/>
</dbReference>
<evidence type="ECO:0000313" key="14">
    <source>
        <dbReference type="Proteomes" id="UP000034617"/>
    </source>
</evidence>
<keyword evidence="9 13" id="KW-0482">Metalloprotease</keyword>
<dbReference type="Gene3D" id="2.30.42.10">
    <property type="match status" value="1"/>
</dbReference>
<evidence type="ECO:0000256" key="1">
    <source>
        <dbReference type="ARBA" id="ARBA00001947"/>
    </source>
</evidence>
<dbReference type="AlphaFoldDB" id="A0A0G1GMI7"/>
<evidence type="ECO:0000256" key="2">
    <source>
        <dbReference type="ARBA" id="ARBA00004141"/>
    </source>
</evidence>
<evidence type="ECO:0000256" key="4">
    <source>
        <dbReference type="ARBA" id="ARBA00022670"/>
    </source>
</evidence>
<keyword evidence="4 13" id="KW-0645">Protease</keyword>
<evidence type="ECO:0000259" key="12">
    <source>
        <dbReference type="Pfam" id="PF02163"/>
    </source>
</evidence>
<gene>
    <name evidence="13" type="ORF">UW22_C0043G0001</name>
</gene>
<comment type="similarity">
    <text evidence="3">Belongs to the peptidase M50B family.</text>
</comment>
<comment type="subcellular location">
    <subcellularLocation>
        <location evidence="2">Membrane</location>
        <topology evidence="2">Multi-pass membrane protein</topology>
    </subcellularLocation>
</comment>
<dbReference type="PANTHER" id="PTHR42837">
    <property type="entry name" value="REGULATOR OF SIGMA-E PROTEASE RSEP"/>
    <property type="match status" value="1"/>
</dbReference>
<dbReference type="InterPro" id="IPR008915">
    <property type="entry name" value="Peptidase_M50"/>
</dbReference>
<keyword evidence="5 11" id="KW-0812">Transmembrane</keyword>
<dbReference type="GO" id="GO:0016020">
    <property type="term" value="C:membrane"/>
    <property type="evidence" value="ECO:0007669"/>
    <property type="project" value="UniProtKB-SubCell"/>
</dbReference>
<evidence type="ECO:0000256" key="10">
    <source>
        <dbReference type="ARBA" id="ARBA00023136"/>
    </source>
</evidence>
<comment type="cofactor">
    <cofactor evidence="1">
        <name>Zn(2+)</name>
        <dbReference type="ChEBI" id="CHEBI:29105"/>
    </cofactor>
</comment>
<keyword evidence="8 11" id="KW-1133">Transmembrane helix</keyword>
<dbReference type="EMBL" id="LCHM01000043">
    <property type="protein sequence ID" value="KKT36156.1"/>
    <property type="molecule type" value="Genomic_DNA"/>
</dbReference>
<evidence type="ECO:0000313" key="13">
    <source>
        <dbReference type="EMBL" id="KKT36156.1"/>
    </source>
</evidence>
<protein>
    <submittedName>
        <fullName evidence="13">Membrane-associated zinc metalloprotease</fullName>
    </submittedName>
</protein>
<evidence type="ECO:0000256" key="8">
    <source>
        <dbReference type="ARBA" id="ARBA00022989"/>
    </source>
</evidence>
<dbReference type="InterPro" id="IPR004387">
    <property type="entry name" value="Pept_M50_Zn"/>
</dbReference>
<dbReference type="Pfam" id="PF02163">
    <property type="entry name" value="Peptidase_M50"/>
    <property type="match status" value="1"/>
</dbReference>
<dbReference type="GO" id="GO:0006508">
    <property type="term" value="P:proteolysis"/>
    <property type="evidence" value="ECO:0007669"/>
    <property type="project" value="UniProtKB-KW"/>
</dbReference>
<evidence type="ECO:0000256" key="9">
    <source>
        <dbReference type="ARBA" id="ARBA00023049"/>
    </source>
</evidence>
<evidence type="ECO:0000256" key="3">
    <source>
        <dbReference type="ARBA" id="ARBA00007931"/>
    </source>
</evidence>
<keyword evidence="6" id="KW-0378">Hydrolase</keyword>
<dbReference type="CDD" id="cd06163">
    <property type="entry name" value="S2P-M50_PDZ_RseP-like"/>
    <property type="match status" value="1"/>
</dbReference>
<name>A0A0G1GMI7_9BACT</name>
<feature type="domain" description="Peptidase M50" evidence="12">
    <location>
        <begin position="8"/>
        <end position="348"/>
    </location>
</feature>
<dbReference type="Proteomes" id="UP000034617">
    <property type="component" value="Unassembled WGS sequence"/>
</dbReference>
<feature type="non-terminal residue" evidence="13">
    <location>
        <position position="364"/>
    </location>
</feature>
<dbReference type="PANTHER" id="PTHR42837:SF2">
    <property type="entry name" value="MEMBRANE METALLOPROTEASE ARASP2, CHLOROPLASTIC-RELATED"/>
    <property type="match status" value="1"/>
</dbReference>
<feature type="transmembrane region" description="Helical" evidence="11">
    <location>
        <begin position="337"/>
        <end position="355"/>
    </location>
</feature>
<organism evidence="13 14">
    <name type="scientific">Candidatus Gottesmanbacteria bacterium GW2011_GWB1_44_11c</name>
    <dbReference type="NCBI Taxonomy" id="1618447"/>
    <lineage>
        <taxon>Bacteria</taxon>
        <taxon>Candidatus Gottesmaniibacteriota</taxon>
    </lineage>
</organism>
<evidence type="ECO:0000256" key="7">
    <source>
        <dbReference type="ARBA" id="ARBA00022833"/>
    </source>
</evidence>
<comment type="caution">
    <text evidence="13">The sequence shown here is derived from an EMBL/GenBank/DDBJ whole genome shotgun (WGS) entry which is preliminary data.</text>
</comment>
<accession>A0A0G1GMI7</accession>